<feature type="signal peptide" evidence="1">
    <location>
        <begin position="1"/>
        <end position="20"/>
    </location>
</feature>
<proteinExistence type="predicted"/>
<gene>
    <name evidence="2" type="ORF">IIF7_17842</name>
</gene>
<sequence>MKKTLYILIYLIGVSSIAQNFDNISNTGMLIFTKAKTPDEYTGSPYVEDEFTQGKIVDVDKNRSQTAYLKFNAIEDVVEIKLNKDDEKVHILPKLKNLKYDMGDYNYIIDNYRVKGGGNLEGYFLEYFYEDNIRFLAFPEGKLTPATTTETGYQKPKPANLRIDYTYYIQRDLGPLEEVKLKNRDFKEIFADEDLIQSYIKKNKIKTESDVVLMLKYYINNN</sequence>
<dbReference type="STRING" id="1185767.IIF7_17842"/>
<evidence type="ECO:0000313" key="3">
    <source>
        <dbReference type="Proteomes" id="UP000192746"/>
    </source>
</evidence>
<reference evidence="2 3" key="1">
    <citation type="submission" date="2013-04" db="EMBL/GenBank/DDBJ databases">
        <title>Zunongwangia sp. 22II14-10F7 Genome Sequencing.</title>
        <authorList>
            <person name="Lai Q."/>
            <person name="Shao Z."/>
        </authorList>
    </citation>
    <scope>NUCLEOTIDE SEQUENCE [LARGE SCALE GENOMIC DNA]</scope>
    <source>
        <strain evidence="2 3">22II14-10F7</strain>
    </source>
</reference>
<evidence type="ECO:0000256" key="1">
    <source>
        <dbReference type="SAM" id="SignalP"/>
    </source>
</evidence>
<accession>A0A1Y1SZ94</accession>
<dbReference type="RefSeq" id="WP_084843046.1">
    <property type="nucleotide sequence ID" value="NZ_ARYN01000019.1"/>
</dbReference>
<name>A0A1Y1SZ94_9FLAO</name>
<organism evidence="2 3">
    <name type="scientific">Zunongwangia atlantica 22II14-10F7</name>
    <dbReference type="NCBI Taxonomy" id="1185767"/>
    <lineage>
        <taxon>Bacteria</taxon>
        <taxon>Pseudomonadati</taxon>
        <taxon>Bacteroidota</taxon>
        <taxon>Flavobacteriia</taxon>
        <taxon>Flavobacteriales</taxon>
        <taxon>Flavobacteriaceae</taxon>
        <taxon>Zunongwangia</taxon>
    </lineage>
</organism>
<evidence type="ECO:0008006" key="4">
    <source>
        <dbReference type="Google" id="ProtNLM"/>
    </source>
</evidence>
<comment type="caution">
    <text evidence="2">The sequence shown here is derived from an EMBL/GenBank/DDBJ whole genome shotgun (WGS) entry which is preliminary data.</text>
</comment>
<feature type="chain" id="PRO_5012417701" description="Secreted protein" evidence="1">
    <location>
        <begin position="21"/>
        <end position="222"/>
    </location>
</feature>
<protein>
    <recommendedName>
        <fullName evidence="4">Secreted protein</fullName>
    </recommendedName>
</protein>
<dbReference type="Proteomes" id="UP000192746">
    <property type="component" value="Unassembled WGS sequence"/>
</dbReference>
<dbReference type="EMBL" id="ARYN01000019">
    <property type="protein sequence ID" value="ORL44078.1"/>
    <property type="molecule type" value="Genomic_DNA"/>
</dbReference>
<dbReference type="AlphaFoldDB" id="A0A1Y1SZ94"/>
<dbReference type="OrthoDB" id="1441843at2"/>
<keyword evidence="3" id="KW-1185">Reference proteome</keyword>
<keyword evidence="1" id="KW-0732">Signal</keyword>
<evidence type="ECO:0000313" key="2">
    <source>
        <dbReference type="EMBL" id="ORL44078.1"/>
    </source>
</evidence>